<feature type="transmembrane region" description="Helical" evidence="1">
    <location>
        <begin position="12"/>
        <end position="32"/>
    </location>
</feature>
<evidence type="ECO:0000313" key="3">
    <source>
        <dbReference type="Proteomes" id="UP001158045"/>
    </source>
</evidence>
<keyword evidence="1" id="KW-0812">Transmembrane</keyword>
<comment type="caution">
    <text evidence="2">The sequence shown here is derived from an EMBL/GenBank/DDBJ whole genome shotgun (WGS) entry which is preliminary data.</text>
</comment>
<dbReference type="Proteomes" id="UP001158045">
    <property type="component" value="Unassembled WGS sequence"/>
</dbReference>
<evidence type="ECO:0000313" key="2">
    <source>
        <dbReference type="EMBL" id="MDH8678228.1"/>
    </source>
</evidence>
<keyword evidence="1" id="KW-0472">Membrane</keyword>
<organism evidence="2 3">
    <name type="scientific">Fusibacter bizertensis</name>
    <dbReference type="NCBI Taxonomy" id="1488331"/>
    <lineage>
        <taxon>Bacteria</taxon>
        <taxon>Bacillati</taxon>
        <taxon>Bacillota</taxon>
        <taxon>Clostridia</taxon>
        <taxon>Eubacteriales</taxon>
        <taxon>Eubacteriales Family XII. Incertae Sedis</taxon>
        <taxon>Fusibacter</taxon>
    </lineage>
</organism>
<dbReference type="EMBL" id="JARYZI010000005">
    <property type="protein sequence ID" value="MDH8678228.1"/>
    <property type="molecule type" value="Genomic_DNA"/>
</dbReference>
<evidence type="ECO:0000256" key="1">
    <source>
        <dbReference type="SAM" id="Phobius"/>
    </source>
</evidence>
<proteinExistence type="predicted"/>
<sequence>MHKLKRKQIVNLITVTIFFISIVAFSILHLFMDDEKISLIERRRLEQFPKFTVSKLLTNQWLDSFESYLLDQFPMREQVKYLDISLKQVVFKNGDVDGFYRVGEYLSKILYSYNESDVIHNADKISELYNRYLMHMNVYMAIVPDKGYFTADHNGYPSIDYKLMVDTFMKHLDKNITYIDVFPLLTLKQYYYTDAHWRQEEIYPVAETIAKKMSVEISDEKSYELNSYAPFNGVYFGRSEGALQSETLNYLTNQVINHAVVTYQDESEEHRVYDLKNLENLDAYDVFLGGPQPIVNIMNYEATTKKELIVFRDSFGSSLTPLLLSGYSKVTLIDIRYMDLSKLNDYIDFTDQDVLFVYNTTVLNNRVNFK</sequence>
<keyword evidence="1" id="KW-1133">Transmembrane helix</keyword>
<dbReference type="RefSeq" id="WP_281094068.1">
    <property type="nucleotide sequence ID" value="NZ_JARYZI010000005.1"/>
</dbReference>
<reference evidence="2 3" key="1">
    <citation type="submission" date="2023-04" db="EMBL/GenBank/DDBJ databases">
        <title>Fusibacter bizertensis strain WBS, isolated from littoral bottom sediments of the Arctic seas - biochemical and genomic analysis.</title>
        <authorList>
            <person name="Brioukhanov A.L."/>
        </authorList>
    </citation>
    <scope>NUCLEOTIDE SEQUENCE [LARGE SCALE GENOMIC DNA]</scope>
    <source>
        <strain evidence="2 3">WBS</strain>
    </source>
</reference>
<name>A0ABT6NCS8_9FIRM</name>
<protein>
    <submittedName>
        <fullName evidence="2">DHHW family protein</fullName>
    </submittedName>
</protein>
<keyword evidence="3" id="KW-1185">Reference proteome</keyword>
<gene>
    <name evidence="2" type="ORF">QE109_08720</name>
</gene>
<accession>A0ABT6NCS8</accession>